<dbReference type="GO" id="GO:0061630">
    <property type="term" value="F:ubiquitin protein ligase activity"/>
    <property type="evidence" value="ECO:0007669"/>
    <property type="project" value="TreeGrafter"/>
</dbReference>
<keyword evidence="1" id="KW-0479">Metal-binding</keyword>
<protein>
    <recommendedName>
        <fullName evidence="2">RING-type domain-containing protein</fullName>
    </recommendedName>
</protein>
<dbReference type="Proteomes" id="UP000184330">
    <property type="component" value="Unassembled WGS sequence"/>
</dbReference>
<dbReference type="GO" id="GO:0008270">
    <property type="term" value="F:zinc ion binding"/>
    <property type="evidence" value="ECO:0007669"/>
    <property type="project" value="UniProtKB-KW"/>
</dbReference>
<keyword evidence="4" id="KW-1185">Reference proteome</keyword>
<dbReference type="GO" id="GO:0006511">
    <property type="term" value="P:ubiquitin-dependent protein catabolic process"/>
    <property type="evidence" value="ECO:0007669"/>
    <property type="project" value="TreeGrafter"/>
</dbReference>
<accession>A0A1L7WGZ4</accession>
<dbReference type="InterPro" id="IPR051826">
    <property type="entry name" value="E3_ubiquitin-ligase_domain"/>
</dbReference>
<proteinExistence type="predicted"/>
<dbReference type="InterPro" id="IPR013083">
    <property type="entry name" value="Znf_RING/FYVE/PHD"/>
</dbReference>
<dbReference type="EMBL" id="FJOG01000002">
    <property type="protein sequence ID" value="CZR52039.1"/>
    <property type="molecule type" value="Genomic_DNA"/>
</dbReference>
<dbReference type="PANTHER" id="PTHR22765:SF416">
    <property type="entry name" value="E3 UBIQUITIN-PROTEIN LIGASE GODZILLA"/>
    <property type="match status" value="1"/>
</dbReference>
<dbReference type="InterPro" id="IPR001841">
    <property type="entry name" value="Znf_RING"/>
</dbReference>
<gene>
    <name evidence="3" type="ORF">PAC_01916</name>
</gene>
<dbReference type="STRING" id="576137.A0A1L7WGZ4"/>
<dbReference type="GO" id="GO:0005737">
    <property type="term" value="C:cytoplasm"/>
    <property type="evidence" value="ECO:0007669"/>
    <property type="project" value="TreeGrafter"/>
</dbReference>
<evidence type="ECO:0000313" key="3">
    <source>
        <dbReference type="EMBL" id="CZR52039.1"/>
    </source>
</evidence>
<evidence type="ECO:0000259" key="2">
    <source>
        <dbReference type="PROSITE" id="PS50089"/>
    </source>
</evidence>
<organism evidence="3 4">
    <name type="scientific">Phialocephala subalpina</name>
    <dbReference type="NCBI Taxonomy" id="576137"/>
    <lineage>
        <taxon>Eukaryota</taxon>
        <taxon>Fungi</taxon>
        <taxon>Dikarya</taxon>
        <taxon>Ascomycota</taxon>
        <taxon>Pezizomycotina</taxon>
        <taxon>Leotiomycetes</taxon>
        <taxon>Helotiales</taxon>
        <taxon>Mollisiaceae</taxon>
        <taxon>Phialocephala</taxon>
        <taxon>Phialocephala fortinii species complex</taxon>
    </lineage>
</organism>
<dbReference type="PANTHER" id="PTHR22765">
    <property type="entry name" value="RING FINGER AND PROTEASE ASSOCIATED DOMAIN-CONTAINING"/>
    <property type="match status" value="1"/>
</dbReference>
<reference evidence="3 4" key="1">
    <citation type="submission" date="2016-03" db="EMBL/GenBank/DDBJ databases">
        <authorList>
            <person name="Ploux O."/>
        </authorList>
    </citation>
    <scope>NUCLEOTIDE SEQUENCE [LARGE SCALE GENOMIC DNA]</scope>
    <source>
        <strain evidence="3 4">UAMH 11012</strain>
    </source>
</reference>
<sequence>MANPYEGQYSPHLNLLSIKLSSNSYPVEHNIKDKPKGKSRRPDMSTFFSQLSNVETSSPSHHNPHAEPTPVEVVAAYNLLRQQYESLLQSAPITSDPTVLNSLISSLETQMDSPPTTVSGVPQSYLDELERVPKKALKKGDTCPICAEKFLDDEYPLVVVLPCHKSHRFDLDCVGPWLRLNGTCPLDRKELMKKKEVIKVPDDYEEEFDDMYA</sequence>
<dbReference type="AlphaFoldDB" id="A0A1L7WGZ4"/>
<dbReference type="OrthoDB" id="8062037at2759"/>
<keyword evidence="1" id="KW-0863">Zinc-finger</keyword>
<name>A0A1L7WGZ4_9HELO</name>
<dbReference type="PROSITE" id="PS50089">
    <property type="entry name" value="ZF_RING_2"/>
    <property type="match status" value="1"/>
</dbReference>
<dbReference type="Pfam" id="PF13639">
    <property type="entry name" value="zf-RING_2"/>
    <property type="match status" value="1"/>
</dbReference>
<feature type="domain" description="RING-type" evidence="2">
    <location>
        <begin position="143"/>
        <end position="188"/>
    </location>
</feature>
<evidence type="ECO:0000256" key="1">
    <source>
        <dbReference type="PROSITE-ProRule" id="PRU00175"/>
    </source>
</evidence>
<evidence type="ECO:0000313" key="4">
    <source>
        <dbReference type="Proteomes" id="UP000184330"/>
    </source>
</evidence>
<dbReference type="Gene3D" id="3.30.40.10">
    <property type="entry name" value="Zinc/RING finger domain, C3HC4 (zinc finger)"/>
    <property type="match status" value="1"/>
</dbReference>
<dbReference type="SUPFAM" id="SSF57850">
    <property type="entry name" value="RING/U-box"/>
    <property type="match status" value="1"/>
</dbReference>
<keyword evidence="1" id="KW-0862">Zinc</keyword>